<keyword evidence="1" id="KW-1015">Disulfide bond</keyword>
<dbReference type="EMBL" id="AZIM01013008">
    <property type="protein sequence ID" value="ETE56761.1"/>
    <property type="molecule type" value="Genomic_DNA"/>
</dbReference>
<dbReference type="Pfam" id="PF04089">
    <property type="entry name" value="BRICHOS"/>
    <property type="match status" value="1"/>
</dbReference>
<name>V8N4C8_OPHHA</name>
<sequence length="124" mass="14304">MDKEEVATYYVDDGIHNPATIIYDFAKKCTAKSKLRVNEPCSQLLISYKPDHQEACYLTRMDKENIQGLDTLLKEFQAKLSVMHLMPKGKEKEQEEEFLTSQVDRSSLGTTINILCKHIPIFYT</sequence>
<dbReference type="PANTHER" id="PTHR10800:SF4">
    <property type="entry name" value="PULMONARY SURFACTANT-ASSOCIATED PROTEIN C"/>
    <property type="match status" value="1"/>
</dbReference>
<evidence type="ECO:0000313" key="3">
    <source>
        <dbReference type="EMBL" id="ETE56761.1"/>
    </source>
</evidence>
<reference evidence="3 4" key="1">
    <citation type="journal article" date="2013" name="Proc. Natl. Acad. Sci. U.S.A.">
        <title>The king cobra genome reveals dynamic gene evolution and adaptation in the snake venom system.</title>
        <authorList>
            <person name="Vonk F.J."/>
            <person name="Casewell N.R."/>
            <person name="Henkel C.V."/>
            <person name="Heimberg A.M."/>
            <person name="Jansen H.J."/>
            <person name="McCleary R.J."/>
            <person name="Kerkkamp H.M."/>
            <person name="Vos R.A."/>
            <person name="Guerreiro I."/>
            <person name="Calvete J.J."/>
            <person name="Wuster W."/>
            <person name="Woods A.E."/>
            <person name="Logan J.M."/>
            <person name="Harrison R.A."/>
            <person name="Castoe T.A."/>
            <person name="de Koning A.P."/>
            <person name="Pollock D.D."/>
            <person name="Yandell M."/>
            <person name="Calderon D."/>
            <person name="Renjifo C."/>
            <person name="Currier R.B."/>
            <person name="Salgado D."/>
            <person name="Pla D."/>
            <person name="Sanz L."/>
            <person name="Hyder A.S."/>
            <person name="Ribeiro J.M."/>
            <person name="Arntzen J.W."/>
            <person name="van den Thillart G.E."/>
            <person name="Boetzer M."/>
            <person name="Pirovano W."/>
            <person name="Dirks R.P."/>
            <person name="Spaink H.P."/>
            <person name="Duboule D."/>
            <person name="McGlinn E."/>
            <person name="Kini R.M."/>
            <person name="Richardson M.K."/>
        </authorList>
    </citation>
    <scope>NUCLEOTIDE SEQUENCE</scope>
    <source>
        <tissue evidence="3">Blood</tissue>
    </source>
</reference>
<comment type="caution">
    <text evidence="3">The sequence shown here is derived from an EMBL/GenBank/DDBJ whole genome shotgun (WGS) entry which is preliminary data.</text>
</comment>
<evidence type="ECO:0000313" key="4">
    <source>
        <dbReference type="Proteomes" id="UP000018936"/>
    </source>
</evidence>
<gene>
    <name evidence="3" type="ORF">L345_17527</name>
</gene>
<dbReference type="GO" id="GO:0007585">
    <property type="term" value="P:respiratory gaseous exchange by respiratory system"/>
    <property type="evidence" value="ECO:0007669"/>
    <property type="project" value="InterPro"/>
</dbReference>
<dbReference type="InterPro" id="IPR001729">
    <property type="entry name" value="SP-C"/>
</dbReference>
<accession>V8N4C8</accession>
<dbReference type="Proteomes" id="UP000018936">
    <property type="component" value="Unassembled WGS sequence"/>
</dbReference>
<dbReference type="PROSITE" id="PS50869">
    <property type="entry name" value="BRICHOS"/>
    <property type="match status" value="1"/>
</dbReference>
<dbReference type="Gene3D" id="3.30.390.150">
    <property type="match status" value="1"/>
</dbReference>
<dbReference type="InterPro" id="IPR007084">
    <property type="entry name" value="BRICHOS_dom"/>
</dbReference>
<keyword evidence="4" id="KW-1185">Reference proteome</keyword>
<dbReference type="SMART" id="SM01039">
    <property type="entry name" value="BRICHOS"/>
    <property type="match status" value="1"/>
</dbReference>
<evidence type="ECO:0000256" key="1">
    <source>
        <dbReference type="ARBA" id="ARBA00023157"/>
    </source>
</evidence>
<organism evidence="3 4">
    <name type="scientific">Ophiophagus hannah</name>
    <name type="common">King cobra</name>
    <name type="synonym">Naja hannah</name>
    <dbReference type="NCBI Taxonomy" id="8665"/>
    <lineage>
        <taxon>Eukaryota</taxon>
        <taxon>Metazoa</taxon>
        <taxon>Chordata</taxon>
        <taxon>Craniata</taxon>
        <taxon>Vertebrata</taxon>
        <taxon>Euteleostomi</taxon>
        <taxon>Lepidosauria</taxon>
        <taxon>Squamata</taxon>
        <taxon>Bifurcata</taxon>
        <taxon>Unidentata</taxon>
        <taxon>Episquamata</taxon>
        <taxon>Toxicofera</taxon>
        <taxon>Serpentes</taxon>
        <taxon>Colubroidea</taxon>
        <taxon>Elapidae</taxon>
        <taxon>Elapinae</taxon>
        <taxon>Ophiophagus</taxon>
    </lineage>
</organism>
<dbReference type="OrthoDB" id="9888901at2759"/>
<feature type="domain" description="BRICHOS" evidence="2">
    <location>
        <begin position="29"/>
        <end position="124"/>
    </location>
</feature>
<dbReference type="GO" id="GO:0005615">
    <property type="term" value="C:extracellular space"/>
    <property type="evidence" value="ECO:0007669"/>
    <property type="project" value="TreeGrafter"/>
</dbReference>
<feature type="non-terminal residue" evidence="3">
    <location>
        <position position="1"/>
    </location>
</feature>
<protein>
    <recommendedName>
        <fullName evidence="2">BRICHOS domain-containing protein</fullName>
    </recommendedName>
</protein>
<dbReference type="AlphaFoldDB" id="V8N4C8"/>
<dbReference type="PANTHER" id="PTHR10800">
    <property type="entry name" value="PULMONARY SURFACTANT-ASSOCIATED PROTEIN C"/>
    <property type="match status" value="1"/>
</dbReference>
<proteinExistence type="predicted"/>
<evidence type="ECO:0000259" key="2">
    <source>
        <dbReference type="PROSITE" id="PS50869"/>
    </source>
</evidence>